<evidence type="ECO:0000256" key="2">
    <source>
        <dbReference type="ARBA" id="ARBA00023277"/>
    </source>
</evidence>
<reference evidence="5 6" key="1">
    <citation type="journal article" date="2018" name="Nat. Genet.">
        <title>The Rosa genome provides new insights in the design of modern roses.</title>
        <authorList>
            <person name="Bendahmane M."/>
        </authorList>
    </citation>
    <scope>NUCLEOTIDE SEQUENCE [LARGE SCALE GENOMIC DNA]</scope>
    <source>
        <strain evidence="6">cv. Old Blush</strain>
    </source>
</reference>
<dbReference type="GO" id="GO:0016161">
    <property type="term" value="F:beta-amylase activity"/>
    <property type="evidence" value="ECO:0007669"/>
    <property type="project" value="UniProtKB-EC"/>
</dbReference>
<dbReference type="OrthoDB" id="1660156at2759"/>
<organism evidence="5 6">
    <name type="scientific">Rosa chinensis</name>
    <name type="common">China rose</name>
    <dbReference type="NCBI Taxonomy" id="74649"/>
    <lineage>
        <taxon>Eukaryota</taxon>
        <taxon>Viridiplantae</taxon>
        <taxon>Streptophyta</taxon>
        <taxon>Embryophyta</taxon>
        <taxon>Tracheophyta</taxon>
        <taxon>Spermatophyta</taxon>
        <taxon>Magnoliopsida</taxon>
        <taxon>eudicotyledons</taxon>
        <taxon>Gunneridae</taxon>
        <taxon>Pentapetalae</taxon>
        <taxon>rosids</taxon>
        <taxon>fabids</taxon>
        <taxon>Rosales</taxon>
        <taxon>Rosaceae</taxon>
        <taxon>Rosoideae</taxon>
        <taxon>Rosoideae incertae sedis</taxon>
        <taxon>Rosa</taxon>
    </lineage>
</organism>
<keyword evidence="4 5" id="KW-0378">Hydrolase</keyword>
<dbReference type="AlphaFoldDB" id="A0A2P6RUZ5"/>
<dbReference type="Gene3D" id="3.20.20.80">
    <property type="entry name" value="Glycosidases"/>
    <property type="match status" value="1"/>
</dbReference>
<dbReference type="InterPro" id="IPR017853">
    <property type="entry name" value="GH"/>
</dbReference>
<evidence type="ECO:0000313" key="6">
    <source>
        <dbReference type="Proteomes" id="UP000238479"/>
    </source>
</evidence>
<dbReference type="Proteomes" id="UP000238479">
    <property type="component" value="Chromosome 2"/>
</dbReference>
<evidence type="ECO:0000256" key="1">
    <source>
        <dbReference type="ARBA" id="ARBA00005652"/>
    </source>
</evidence>
<comment type="similarity">
    <text evidence="1 4">Belongs to the glycosyl hydrolase 14 family.</text>
</comment>
<dbReference type="GO" id="GO:0000272">
    <property type="term" value="P:polysaccharide catabolic process"/>
    <property type="evidence" value="ECO:0007669"/>
    <property type="project" value="UniProtKB-KW"/>
</dbReference>
<keyword evidence="2 4" id="KW-0119">Carbohydrate metabolism</keyword>
<dbReference type="PANTHER" id="PTHR31352:SF1">
    <property type="entry name" value="BETA-AMYLASE 3, CHLOROPLASTIC"/>
    <property type="match status" value="1"/>
</dbReference>
<sequence length="110" mass="12529">MIAFTNRFKNFFGVVIQDVQISLGPDGELKFPSGQDDSMCGEFQCYDNYMCASLQQFASDRGVPEWGSSIPDEKEFLSNAGWKTEHGRFFLEWYSGILVSHVECILRQAQ</sequence>
<evidence type="ECO:0000313" key="5">
    <source>
        <dbReference type="EMBL" id="PRQ50255.1"/>
    </source>
</evidence>
<dbReference type="Pfam" id="PF01373">
    <property type="entry name" value="Glyco_hydro_14"/>
    <property type="match status" value="1"/>
</dbReference>
<protein>
    <recommendedName>
        <fullName evidence="4">Beta-amylase</fullName>
        <ecNumber evidence="4">3.2.1.2</ecNumber>
    </recommendedName>
</protein>
<proteinExistence type="inferred from homology"/>
<dbReference type="STRING" id="74649.A0A2P6RUZ5"/>
<keyword evidence="6" id="KW-1185">Reference proteome</keyword>
<dbReference type="EC" id="3.2.1.2" evidence="4"/>
<dbReference type="PANTHER" id="PTHR31352">
    <property type="entry name" value="BETA-AMYLASE 1, CHLOROPLASTIC"/>
    <property type="match status" value="1"/>
</dbReference>
<gene>
    <name evidence="5" type="ORF">RchiOBHm_Chr2g0131191</name>
</gene>
<dbReference type="Gramene" id="PRQ50255">
    <property type="protein sequence ID" value="PRQ50255"/>
    <property type="gene ID" value="RchiOBHm_Chr2g0131191"/>
</dbReference>
<keyword evidence="3 4" id="KW-0624">Polysaccharide degradation</keyword>
<dbReference type="InterPro" id="IPR001554">
    <property type="entry name" value="Glyco_hydro_14"/>
</dbReference>
<evidence type="ECO:0000256" key="4">
    <source>
        <dbReference type="RuleBase" id="RU000509"/>
    </source>
</evidence>
<comment type="caution">
    <text evidence="5">The sequence shown here is derived from an EMBL/GenBank/DDBJ whole genome shotgun (WGS) entry which is preliminary data.</text>
</comment>
<keyword evidence="4 5" id="KW-0326">Glycosidase</keyword>
<name>A0A2P6RUZ5_ROSCH</name>
<accession>A0A2P6RUZ5</accession>
<dbReference type="SUPFAM" id="SSF51445">
    <property type="entry name" value="(Trans)glycosidases"/>
    <property type="match status" value="1"/>
</dbReference>
<dbReference type="EMBL" id="PDCK01000040">
    <property type="protein sequence ID" value="PRQ50255.1"/>
    <property type="molecule type" value="Genomic_DNA"/>
</dbReference>
<evidence type="ECO:0000256" key="3">
    <source>
        <dbReference type="ARBA" id="ARBA00023326"/>
    </source>
</evidence>
<comment type="catalytic activity">
    <reaction evidence="4">
        <text>Hydrolysis of (1-&gt;4)-alpha-D-glucosidic linkages in polysaccharides so as to remove successive maltose units from the non-reducing ends of the chains.</text>
        <dbReference type="EC" id="3.2.1.2"/>
    </reaction>
</comment>